<dbReference type="AlphaFoldDB" id="A0A1Q9F1X9"/>
<reference evidence="6 7" key="1">
    <citation type="submission" date="2016-02" db="EMBL/GenBank/DDBJ databases">
        <title>Genome analysis of coral dinoflagellate symbionts highlights evolutionary adaptations to a symbiotic lifestyle.</title>
        <authorList>
            <person name="Aranda M."/>
            <person name="Li Y."/>
            <person name="Liew Y.J."/>
            <person name="Baumgarten S."/>
            <person name="Simakov O."/>
            <person name="Wilson M."/>
            <person name="Piel J."/>
            <person name="Ashoor H."/>
            <person name="Bougouffa S."/>
            <person name="Bajic V.B."/>
            <person name="Ryu T."/>
            <person name="Ravasi T."/>
            <person name="Bayer T."/>
            <person name="Micklem G."/>
            <person name="Kim H."/>
            <person name="Bhak J."/>
            <person name="Lajeunesse T.C."/>
            <person name="Voolstra C.R."/>
        </authorList>
    </citation>
    <scope>NUCLEOTIDE SEQUENCE [LARGE SCALE GENOMIC DNA]</scope>
    <source>
        <strain evidence="6 7">CCMP2467</strain>
    </source>
</reference>
<dbReference type="CDD" id="cd00065">
    <property type="entry name" value="FYVE_like_SF"/>
    <property type="match status" value="1"/>
</dbReference>
<dbReference type="Proteomes" id="UP000186817">
    <property type="component" value="Unassembled WGS sequence"/>
</dbReference>
<feature type="region of interest" description="Disordered" evidence="4">
    <location>
        <begin position="1"/>
        <end position="43"/>
    </location>
</feature>
<keyword evidence="2" id="KW-0645">Protease</keyword>
<evidence type="ECO:0000256" key="3">
    <source>
        <dbReference type="ARBA" id="ARBA00022801"/>
    </source>
</evidence>
<dbReference type="GO" id="GO:0008233">
    <property type="term" value="F:peptidase activity"/>
    <property type="evidence" value="ECO:0007669"/>
    <property type="project" value="UniProtKB-KW"/>
</dbReference>
<dbReference type="InterPro" id="IPR008580">
    <property type="entry name" value="PPPDE_dom"/>
</dbReference>
<proteinExistence type="inferred from homology"/>
<dbReference type="GO" id="GO:0070646">
    <property type="term" value="P:protein modification by small protein removal"/>
    <property type="evidence" value="ECO:0007669"/>
    <property type="project" value="TreeGrafter"/>
</dbReference>
<accession>A0A1Q9F1X9</accession>
<comment type="similarity">
    <text evidence="1">Belongs to the DeSI family.</text>
</comment>
<dbReference type="PANTHER" id="PTHR12378:SF7">
    <property type="entry name" value="DESUMOYLATING ISOPEPTIDASE 1"/>
    <property type="match status" value="1"/>
</dbReference>
<dbReference type="GO" id="GO:0006508">
    <property type="term" value="P:proteolysis"/>
    <property type="evidence" value="ECO:0007669"/>
    <property type="project" value="UniProtKB-KW"/>
</dbReference>
<dbReference type="Pfam" id="PF13460">
    <property type="entry name" value="NAD_binding_10"/>
    <property type="match status" value="1"/>
</dbReference>
<evidence type="ECO:0000256" key="1">
    <source>
        <dbReference type="ARBA" id="ARBA00008140"/>
    </source>
</evidence>
<feature type="domain" description="PPPDE" evidence="5">
    <location>
        <begin position="274"/>
        <end position="418"/>
    </location>
</feature>
<sequence length="965" mass="106961">MPSPPKQEEEEQDELAIDGGSTNAWHWADSDAEVPDEELPTPPRIPQRLRLSVILLGNDGNAIDKEIAGYRAPSPKLDEVADFLWDLEVADEDLDLDSMPQTTVLPAAKRNHDDSLGRCRKLADPKLPAVSHAQKPYRSFESPRMIVDKVATLVDKISQRISSDTDGTILPTPRSPPVMGRLSRAIEVGTKFKDVTIPALRSTAREEAGNSVFLREAVDAFERADSRGRGSLHLRDIEATFLDCEELLSQVKLAASEELCYYDFVAFCLGYRRTPVQLNWYDVTRGYAKWLPTGVLLGQNLEGIWHTGVLAFGREYWFGGKVLASEPGKAPFPPGPIRCSDLGTTLHTKEELEDWLRFEVVPRYTRDNYDILSHNCNHFSDEVVGFLIQGGHIPDEARRQPEALIGTSGINALRPILNSWLGGFEGTPVRALVRSPGKLPDAVKEDVNFSMVQASVTEVTDEELDSHVQECNAVVSCLGHVEVFGEPKDLVLQTARRVCESLGRVQSDESEVKSKFVLLNTVLVTNPNDPSDQARHGWASRLLVGALHWALPPMVDNTKTAHYLIDDIGPSHPKVEYCIVRPDSLSDKLQNVSGYAVHETLQNGVFSPIGTSKVNVANFMMRLVLEQGYWETWRGKMPVVVDDNAGSDRSSEIDDLTGEWRARLWPGDLCLYAPPDGQKVKLAQVSSVDAFSGTCDVCYFDSSSIPHVTGEVIADGQLRHKLCMLAGEFWDWHLEYRKAVPLTSLRPHEASGSAFSVRGQSAFAASLGLGALLRAGLGRIDPGIQNVLRRKAVVYAHCAQGHPMQQSENQWSIAWIGSGCCCGICRKNLSHVERKLECVLCGFYLCSSCDRKGLFRGYYSLGSMAAGTARQMLQEPSWIRYKARRYMSAAGAVNGLLGLEVWQGKLAMRLYGDLGRDPPDKEELTRIFRRHADAGDGSCNLTLDEDKFCSLLSELLAVHSFMYHL</sequence>
<dbReference type="InterPro" id="IPR036291">
    <property type="entry name" value="NAD(P)-bd_dom_sf"/>
</dbReference>
<protein>
    <submittedName>
        <fullName evidence="6">Desumoylating isopeptidase 1</fullName>
    </submittedName>
</protein>
<evidence type="ECO:0000256" key="4">
    <source>
        <dbReference type="SAM" id="MobiDB-lite"/>
    </source>
</evidence>
<dbReference type="SMART" id="SM01179">
    <property type="entry name" value="DUF862"/>
    <property type="match status" value="1"/>
</dbReference>
<feature type="compositionally biased region" description="Acidic residues" evidence="4">
    <location>
        <begin position="30"/>
        <end position="39"/>
    </location>
</feature>
<dbReference type="Pfam" id="PF05903">
    <property type="entry name" value="Peptidase_C97"/>
    <property type="match status" value="1"/>
</dbReference>
<dbReference type="OrthoDB" id="21221at2759"/>
<evidence type="ECO:0000313" key="7">
    <source>
        <dbReference type="Proteomes" id="UP000186817"/>
    </source>
</evidence>
<gene>
    <name evidence="6" type="primary">DESI1</name>
    <name evidence="6" type="ORF">AK812_SmicGene2299</name>
</gene>
<organism evidence="6 7">
    <name type="scientific">Symbiodinium microadriaticum</name>
    <name type="common">Dinoflagellate</name>
    <name type="synonym">Zooxanthella microadriatica</name>
    <dbReference type="NCBI Taxonomy" id="2951"/>
    <lineage>
        <taxon>Eukaryota</taxon>
        <taxon>Sar</taxon>
        <taxon>Alveolata</taxon>
        <taxon>Dinophyceae</taxon>
        <taxon>Suessiales</taxon>
        <taxon>Symbiodiniaceae</taxon>
        <taxon>Symbiodinium</taxon>
    </lineage>
</organism>
<keyword evidence="3" id="KW-0378">Hydrolase</keyword>
<keyword evidence="7" id="KW-1185">Reference proteome</keyword>
<dbReference type="PROSITE" id="PS51858">
    <property type="entry name" value="PPPDE"/>
    <property type="match status" value="1"/>
</dbReference>
<dbReference type="InterPro" id="IPR042266">
    <property type="entry name" value="PPPDE_sf"/>
</dbReference>
<evidence type="ECO:0000256" key="2">
    <source>
        <dbReference type="ARBA" id="ARBA00022670"/>
    </source>
</evidence>
<dbReference type="PANTHER" id="PTHR12378">
    <property type="entry name" value="DESUMOYLATING ISOPEPTIDASE"/>
    <property type="match status" value="1"/>
</dbReference>
<evidence type="ECO:0000313" key="6">
    <source>
        <dbReference type="EMBL" id="OLQ13663.1"/>
    </source>
</evidence>
<dbReference type="SUPFAM" id="SSF51735">
    <property type="entry name" value="NAD(P)-binding Rossmann-fold domains"/>
    <property type="match status" value="1"/>
</dbReference>
<comment type="caution">
    <text evidence="6">The sequence shown here is derived from an EMBL/GenBank/DDBJ whole genome shotgun (WGS) entry which is preliminary data.</text>
</comment>
<dbReference type="Gene3D" id="3.40.50.720">
    <property type="entry name" value="NAD(P)-binding Rossmann-like Domain"/>
    <property type="match status" value="1"/>
</dbReference>
<dbReference type="Gene3D" id="3.90.1720.30">
    <property type="entry name" value="PPPDE domains"/>
    <property type="match status" value="1"/>
</dbReference>
<evidence type="ECO:0000259" key="5">
    <source>
        <dbReference type="PROSITE" id="PS51858"/>
    </source>
</evidence>
<name>A0A1Q9F1X9_SYMMI</name>
<dbReference type="InterPro" id="IPR016040">
    <property type="entry name" value="NAD(P)-bd_dom"/>
</dbReference>
<dbReference type="EMBL" id="LSRX01000025">
    <property type="protein sequence ID" value="OLQ13663.1"/>
    <property type="molecule type" value="Genomic_DNA"/>
</dbReference>